<accession>A0A2K2U9G9</accession>
<dbReference type="GO" id="GO:0006281">
    <property type="term" value="P:DNA repair"/>
    <property type="evidence" value="ECO:0007669"/>
    <property type="project" value="UniProtKB-KW"/>
</dbReference>
<feature type="domain" description="PD-(D/E)XK endonuclease-like" evidence="6">
    <location>
        <begin position="658"/>
        <end position="959"/>
    </location>
</feature>
<keyword evidence="3" id="KW-0547">Nucleotide-binding</keyword>
<dbReference type="Pfam" id="PF12705">
    <property type="entry name" value="PDDEXK_1"/>
    <property type="match status" value="1"/>
</dbReference>
<evidence type="ECO:0000256" key="1">
    <source>
        <dbReference type="ARBA" id="ARBA00022722"/>
    </source>
</evidence>
<dbReference type="GO" id="GO:0004527">
    <property type="term" value="F:exonuclease activity"/>
    <property type="evidence" value="ECO:0007669"/>
    <property type="project" value="UniProtKB-KW"/>
</dbReference>
<keyword evidence="3" id="KW-0347">Helicase</keyword>
<keyword evidence="2" id="KW-0227">DNA damage</keyword>
<reference evidence="8" key="1">
    <citation type="submission" date="2018-01" db="EMBL/GenBank/DDBJ databases">
        <title>Rubneribacter badeniensis gen. nov., sp. nov., and Colonibacter rubneri, gen. nov., sp. nov., WGS of new members of the Eggerthellaceae.</title>
        <authorList>
            <person name="Danylec N."/>
            <person name="Stoll D.A."/>
            <person name="Doetsch A."/>
            <person name="Kulling S.E."/>
            <person name="Huch M."/>
        </authorList>
    </citation>
    <scope>NUCLEOTIDE SEQUENCE [LARGE SCALE GENOMIC DNA]</scope>
    <source>
        <strain evidence="8">ResAG-96</strain>
    </source>
</reference>
<dbReference type="OrthoDB" id="5240607at2"/>
<organism evidence="7 8">
    <name type="scientific">Enteroscipio rubneri</name>
    <dbReference type="NCBI Taxonomy" id="2070686"/>
    <lineage>
        <taxon>Bacteria</taxon>
        <taxon>Bacillati</taxon>
        <taxon>Actinomycetota</taxon>
        <taxon>Coriobacteriia</taxon>
        <taxon>Eggerthellales</taxon>
        <taxon>Eggerthellaceae</taxon>
        <taxon>Enteroscipio</taxon>
    </lineage>
</organism>
<evidence type="ECO:0000313" key="8">
    <source>
        <dbReference type="Proteomes" id="UP000236197"/>
    </source>
</evidence>
<evidence type="ECO:0000259" key="6">
    <source>
        <dbReference type="Pfam" id="PF12705"/>
    </source>
</evidence>
<dbReference type="RefSeq" id="WP_103265733.1">
    <property type="nucleotide sequence ID" value="NZ_CABMLE010000015.1"/>
</dbReference>
<dbReference type="GO" id="GO:0004386">
    <property type="term" value="F:helicase activity"/>
    <property type="evidence" value="ECO:0007669"/>
    <property type="project" value="UniProtKB-KW"/>
</dbReference>
<keyword evidence="1" id="KW-0540">Nuclease</keyword>
<dbReference type="InterPro" id="IPR027417">
    <property type="entry name" value="P-loop_NTPase"/>
</dbReference>
<keyword evidence="3" id="KW-0067">ATP-binding</keyword>
<keyword evidence="4" id="KW-0378">Hydrolase</keyword>
<evidence type="ECO:0000256" key="5">
    <source>
        <dbReference type="ARBA" id="ARBA00023204"/>
    </source>
</evidence>
<dbReference type="Proteomes" id="UP000236197">
    <property type="component" value="Unassembled WGS sequence"/>
</dbReference>
<evidence type="ECO:0000256" key="4">
    <source>
        <dbReference type="ARBA" id="ARBA00022839"/>
    </source>
</evidence>
<dbReference type="Gene3D" id="3.90.320.10">
    <property type="match status" value="1"/>
</dbReference>
<name>A0A2K2U9G9_9ACTN</name>
<evidence type="ECO:0000256" key="3">
    <source>
        <dbReference type="ARBA" id="ARBA00022806"/>
    </source>
</evidence>
<dbReference type="AlphaFoldDB" id="A0A2K2U9G9"/>
<dbReference type="EMBL" id="PPEK01000015">
    <property type="protein sequence ID" value="PNV66981.1"/>
    <property type="molecule type" value="Genomic_DNA"/>
</dbReference>
<evidence type="ECO:0000256" key="2">
    <source>
        <dbReference type="ARBA" id="ARBA00022763"/>
    </source>
</evidence>
<proteinExistence type="predicted"/>
<gene>
    <name evidence="7" type="ORF">C2L71_10590</name>
</gene>
<keyword evidence="5" id="KW-0234">DNA repair</keyword>
<evidence type="ECO:0000313" key="7">
    <source>
        <dbReference type="EMBL" id="PNV66981.1"/>
    </source>
</evidence>
<dbReference type="InterPro" id="IPR011604">
    <property type="entry name" value="PDDEXK-like_dom_sf"/>
</dbReference>
<keyword evidence="4" id="KW-0269">Exonuclease</keyword>
<dbReference type="SUPFAM" id="SSF52540">
    <property type="entry name" value="P-loop containing nucleoside triphosphate hydrolases"/>
    <property type="match status" value="1"/>
</dbReference>
<protein>
    <submittedName>
        <fullName evidence="7">PD-(D/E)XK nuclease family protein</fullName>
    </submittedName>
</protein>
<comment type="caution">
    <text evidence="7">The sequence shown here is derived from an EMBL/GenBank/DDBJ whole genome shotgun (WGS) entry which is preliminary data.</text>
</comment>
<keyword evidence="8" id="KW-1185">Reference proteome</keyword>
<dbReference type="InterPro" id="IPR038726">
    <property type="entry name" value="PDDEXK_AddAB-type"/>
</dbReference>
<sequence>MPIGQRIFDNADAALDAAQEVLAESLAAGGSPVLLVPSSAAVLRVREALAGGPCGLGVRVETPDTWIADRWELLGDGRRLVTSAERNLLVQRALYEEASGGGAIVPSPGIVELASTLARDALPQLLATVRADDTPSGLSEAESAMLNALGRYATLLAERGMAEAAQAAASLPELMEDVPFLLMLGFDGVPCAIEQLVETLSDRTPAERFDDACRFPPRSAPRASELRSLLERLYAPGAPVEPTGAVRFLLPAGRYAAPALVLGALEVAVAREREEALEEGRSPLSVVVAARDPRALFDEIAPALLARGMTSAVAARRAFADTAFGRAFLALLAVGSDNAHAASRAADFALSPFSGLSLRSASDLDATWRGDRLADAATIRRDLTAASEAAADAFAALDIDDFEAAVAAFERSAARLDGRDPAFRSEQLAAMGAARRFAAASAGAGVAPLEALSHLERASVPAHACTSAEGGCEEAPAVRFMTLDDAAELPACSCSTLVVCDLEASSYPVRAAEDGATLLMEKLGLRCPVDALAESRRRFFRALSAPRACVVCERALNTSDADEAYPAVMLEELLDCYRSAGGEMDADARVDRATGLPEPLASFAQTAGEETLHANLVLAPVHGESLTWDVPVSGAVDAASRARIVLPPPNAAADAAPTLSPSAVESYLECPYKWFALRRLRTSEPDAAFGPKEKGSFSHAVLKRVFERFGEEGFAKVGPDNLERARAVFGEVFDERLAAQRSLRPKDNPLIARTKLEEAELDDLRRKLAAFIEREPLLLPGFEPAHFEFDFGAYEPFEYADCLLRGSIDRIDVNGCGQAVVIDYKGSLSSDYALSSSSPAVQAAGAVLPHKVQALMYAQVARRLLGLDVVGALYVSYAKPKAAGAVDRTALGEHAVPGISIEACGVPGPAADALGAESFGGLIDLVEERVALAARSLLEGHIAPEPRGGNPCGYCPVLACEKRSE</sequence>